<dbReference type="SMART" id="SM00360">
    <property type="entry name" value="RRM"/>
    <property type="match status" value="1"/>
</dbReference>
<dbReference type="GO" id="GO:0003723">
    <property type="term" value="F:RNA binding"/>
    <property type="evidence" value="ECO:0007669"/>
    <property type="project" value="UniProtKB-UniRule"/>
</dbReference>
<protein>
    <recommendedName>
        <fullName evidence="3">RRM domain-containing protein</fullName>
    </recommendedName>
</protein>
<dbReference type="Gene3D" id="3.30.70.330">
    <property type="match status" value="1"/>
</dbReference>
<evidence type="ECO:0000313" key="4">
    <source>
        <dbReference type="EMBL" id="OIW09439.1"/>
    </source>
</evidence>
<dbReference type="Gramene" id="OIW09439">
    <property type="protein sequence ID" value="OIW09439"/>
    <property type="gene ID" value="TanjilG_07824"/>
</dbReference>
<organism evidence="4 5">
    <name type="scientific">Lupinus angustifolius</name>
    <name type="common">Narrow-leaved blue lupine</name>
    <dbReference type="NCBI Taxonomy" id="3871"/>
    <lineage>
        <taxon>Eukaryota</taxon>
        <taxon>Viridiplantae</taxon>
        <taxon>Streptophyta</taxon>
        <taxon>Embryophyta</taxon>
        <taxon>Tracheophyta</taxon>
        <taxon>Spermatophyta</taxon>
        <taxon>Magnoliopsida</taxon>
        <taxon>eudicotyledons</taxon>
        <taxon>Gunneridae</taxon>
        <taxon>Pentapetalae</taxon>
        <taxon>rosids</taxon>
        <taxon>fabids</taxon>
        <taxon>Fabales</taxon>
        <taxon>Fabaceae</taxon>
        <taxon>Papilionoideae</taxon>
        <taxon>50 kb inversion clade</taxon>
        <taxon>genistoids sensu lato</taxon>
        <taxon>core genistoids</taxon>
        <taxon>Genisteae</taxon>
        <taxon>Lupinus</taxon>
    </lineage>
</organism>
<evidence type="ECO:0000313" key="5">
    <source>
        <dbReference type="Proteomes" id="UP000188354"/>
    </source>
</evidence>
<dbReference type="EMBL" id="CM007366">
    <property type="protein sequence ID" value="OIW09439.1"/>
    <property type="molecule type" value="Genomic_DNA"/>
</dbReference>
<reference evidence="4 5" key="1">
    <citation type="journal article" date="2017" name="Plant Biotechnol. J.">
        <title>A comprehensive draft genome sequence for lupin (Lupinus angustifolius), an emerging health food: insights into plant-microbe interactions and legume evolution.</title>
        <authorList>
            <person name="Hane J.K."/>
            <person name="Ming Y."/>
            <person name="Kamphuis L.G."/>
            <person name="Nelson M.N."/>
            <person name="Garg G."/>
            <person name="Atkins C.A."/>
            <person name="Bayer P.E."/>
            <person name="Bravo A."/>
            <person name="Bringans S."/>
            <person name="Cannon S."/>
            <person name="Edwards D."/>
            <person name="Foley R."/>
            <person name="Gao L.L."/>
            <person name="Harrison M.J."/>
            <person name="Huang W."/>
            <person name="Hurgobin B."/>
            <person name="Li S."/>
            <person name="Liu C.W."/>
            <person name="McGrath A."/>
            <person name="Morahan G."/>
            <person name="Murray J."/>
            <person name="Weller J."/>
            <person name="Jian J."/>
            <person name="Singh K.B."/>
        </authorList>
    </citation>
    <scope>NUCLEOTIDE SEQUENCE [LARGE SCALE GENOMIC DNA]</scope>
    <source>
        <strain evidence="5">cv. Tanjil</strain>
        <tissue evidence="4">Whole plant</tissue>
    </source>
</reference>
<keyword evidence="5" id="KW-1185">Reference proteome</keyword>
<dbReference type="InterPro" id="IPR035979">
    <property type="entry name" value="RBD_domain_sf"/>
</dbReference>
<dbReference type="Proteomes" id="UP000188354">
    <property type="component" value="Chromosome LG06"/>
</dbReference>
<dbReference type="InterPro" id="IPR012677">
    <property type="entry name" value="Nucleotide-bd_a/b_plait_sf"/>
</dbReference>
<feature type="compositionally biased region" description="Basic and acidic residues" evidence="2">
    <location>
        <begin position="141"/>
        <end position="169"/>
    </location>
</feature>
<proteinExistence type="predicted"/>
<sequence length="182" mass="21006">MEGEREEGEWRGKAEWRVIGKGHCRGEKKSSIGNPLPHRASLKSHGSFIPRGYYRNLQSTCSTFFFTNFPDDFGVAEMWAIFQKYGSVGDVMIPKKRDRRGKRFGFVRFKQSGDDEFLEKALMNLWIGNFKVGLNRPRFERQGGQKLGGRGDQHHIRRKEEYGVHEKSVGKSKWSIPPGKKL</sequence>
<keyword evidence="1" id="KW-0694">RNA-binding</keyword>
<accession>A0A1J7H977</accession>
<dbReference type="SUPFAM" id="SSF54928">
    <property type="entry name" value="RNA-binding domain, RBD"/>
    <property type="match status" value="1"/>
</dbReference>
<evidence type="ECO:0000259" key="3">
    <source>
        <dbReference type="PROSITE" id="PS50102"/>
    </source>
</evidence>
<feature type="domain" description="RRM" evidence="3">
    <location>
        <begin position="62"/>
        <end position="147"/>
    </location>
</feature>
<dbReference type="CDD" id="cd00590">
    <property type="entry name" value="RRM_SF"/>
    <property type="match status" value="1"/>
</dbReference>
<dbReference type="PROSITE" id="PS50102">
    <property type="entry name" value="RRM"/>
    <property type="match status" value="1"/>
</dbReference>
<dbReference type="InterPro" id="IPR000504">
    <property type="entry name" value="RRM_dom"/>
</dbReference>
<gene>
    <name evidence="4" type="ORF">TanjilG_07824</name>
</gene>
<evidence type="ECO:0000256" key="2">
    <source>
        <dbReference type="SAM" id="MobiDB-lite"/>
    </source>
</evidence>
<feature type="region of interest" description="Disordered" evidence="2">
    <location>
        <begin position="141"/>
        <end position="182"/>
    </location>
</feature>
<dbReference type="Pfam" id="PF00076">
    <property type="entry name" value="RRM_1"/>
    <property type="match status" value="1"/>
</dbReference>
<dbReference type="AlphaFoldDB" id="A0A1J7H977"/>
<evidence type="ECO:0000256" key="1">
    <source>
        <dbReference type="PROSITE-ProRule" id="PRU00176"/>
    </source>
</evidence>
<name>A0A1J7H977_LUPAN</name>
<dbReference type="OMA" id="VAEMWAI"/>